<name>A0A9P7VL35_9AGAR</name>
<dbReference type="EMBL" id="MU250549">
    <property type="protein sequence ID" value="KAG7442689.1"/>
    <property type="molecule type" value="Genomic_DNA"/>
</dbReference>
<evidence type="ECO:0000313" key="1">
    <source>
        <dbReference type="EMBL" id="KAG7442689.1"/>
    </source>
</evidence>
<gene>
    <name evidence="1" type="ORF">BT62DRAFT_369696</name>
</gene>
<proteinExistence type="predicted"/>
<dbReference type="AlphaFoldDB" id="A0A9P7VL35"/>
<dbReference type="RefSeq" id="XP_043036189.1">
    <property type="nucleotide sequence ID" value="XM_043180659.1"/>
</dbReference>
<sequence length="117" mass="13481">MFVHSSSTTMSFLPMSEMSALHTWGLPAALHTLLCWTNSRLQMGHKTDKVTSSHKNCSRRRSVYLDHLLSIISRPLWNYFCRKGETIYVVRSILGKEAKAPRCHTLLPSVQEFRTCR</sequence>
<accession>A0A9P7VL35</accession>
<protein>
    <submittedName>
        <fullName evidence="1">Uncharacterized protein</fullName>
    </submittedName>
</protein>
<comment type="caution">
    <text evidence="1">The sequence shown here is derived from an EMBL/GenBank/DDBJ whole genome shotgun (WGS) entry which is preliminary data.</text>
</comment>
<organism evidence="1 2">
    <name type="scientific">Guyanagaster necrorhizus</name>
    <dbReference type="NCBI Taxonomy" id="856835"/>
    <lineage>
        <taxon>Eukaryota</taxon>
        <taxon>Fungi</taxon>
        <taxon>Dikarya</taxon>
        <taxon>Basidiomycota</taxon>
        <taxon>Agaricomycotina</taxon>
        <taxon>Agaricomycetes</taxon>
        <taxon>Agaricomycetidae</taxon>
        <taxon>Agaricales</taxon>
        <taxon>Marasmiineae</taxon>
        <taxon>Physalacriaceae</taxon>
        <taxon>Guyanagaster</taxon>
    </lineage>
</organism>
<keyword evidence="2" id="KW-1185">Reference proteome</keyword>
<dbReference type="Proteomes" id="UP000812287">
    <property type="component" value="Unassembled WGS sequence"/>
</dbReference>
<evidence type="ECO:0000313" key="2">
    <source>
        <dbReference type="Proteomes" id="UP000812287"/>
    </source>
</evidence>
<dbReference type="GeneID" id="66102955"/>
<reference evidence="1" key="1">
    <citation type="submission" date="2020-11" db="EMBL/GenBank/DDBJ databases">
        <title>Adaptations for nitrogen fixation in a non-lichenized fungal sporocarp promotes dispersal by wood-feeding termites.</title>
        <authorList>
            <consortium name="DOE Joint Genome Institute"/>
            <person name="Koch R.A."/>
            <person name="Yoon G."/>
            <person name="Arayal U."/>
            <person name="Lail K."/>
            <person name="Amirebrahimi M."/>
            <person name="Labutti K."/>
            <person name="Lipzen A."/>
            <person name="Riley R."/>
            <person name="Barry K."/>
            <person name="Henrissat B."/>
            <person name="Grigoriev I.V."/>
            <person name="Herr J.R."/>
            <person name="Aime M.C."/>
        </authorList>
    </citation>
    <scope>NUCLEOTIDE SEQUENCE</scope>
    <source>
        <strain evidence="1">MCA 3950</strain>
    </source>
</reference>